<dbReference type="GO" id="GO:0006509">
    <property type="term" value="P:membrane protein ectodomain proteolysis"/>
    <property type="evidence" value="ECO:0007669"/>
    <property type="project" value="TreeGrafter"/>
</dbReference>
<evidence type="ECO:0000313" key="7">
    <source>
        <dbReference type="EMBL" id="KAG4416260.1"/>
    </source>
</evidence>
<keyword evidence="3" id="KW-0812">Transmembrane</keyword>
<feature type="transmembrane region" description="Helical" evidence="3">
    <location>
        <begin position="663"/>
        <end position="684"/>
    </location>
</feature>
<dbReference type="Pfam" id="PF13688">
    <property type="entry name" value="Reprolysin_5"/>
    <property type="match status" value="1"/>
</dbReference>
<keyword evidence="3" id="KW-0472">Membrane</keyword>
<feature type="chain" id="PRO_5034288682" evidence="4">
    <location>
        <begin position="24"/>
        <end position="738"/>
    </location>
</feature>
<dbReference type="InterPro" id="IPR001762">
    <property type="entry name" value="Disintegrin_dom"/>
</dbReference>
<evidence type="ECO:0000256" key="4">
    <source>
        <dbReference type="SAM" id="SignalP"/>
    </source>
</evidence>
<dbReference type="PROSITE" id="PS50215">
    <property type="entry name" value="ADAM_MEPRO"/>
    <property type="match status" value="1"/>
</dbReference>
<feature type="region of interest" description="Disordered" evidence="2">
    <location>
        <begin position="693"/>
        <end position="718"/>
    </location>
</feature>
<reference evidence="7" key="1">
    <citation type="submission" date="2021-02" db="EMBL/GenBank/DDBJ databases">
        <title>Genome sequence Cadophora malorum strain M34.</title>
        <authorList>
            <person name="Stefanovic E."/>
            <person name="Vu D."/>
            <person name="Scully C."/>
            <person name="Dijksterhuis J."/>
            <person name="Roader J."/>
            <person name="Houbraken J."/>
        </authorList>
    </citation>
    <scope>NUCLEOTIDE SEQUENCE</scope>
    <source>
        <strain evidence="7">M34</strain>
    </source>
</reference>
<dbReference type="PROSITE" id="PS50214">
    <property type="entry name" value="DISINTEGRIN_2"/>
    <property type="match status" value="1"/>
</dbReference>
<feature type="domain" description="Peptidase M12B" evidence="6">
    <location>
        <begin position="260"/>
        <end position="470"/>
    </location>
</feature>
<keyword evidence="1" id="KW-0479">Metal-binding</keyword>
<dbReference type="InterPro" id="IPR051489">
    <property type="entry name" value="ADAM_Metalloproteinase"/>
</dbReference>
<dbReference type="InterPro" id="IPR001590">
    <property type="entry name" value="Peptidase_M12B"/>
</dbReference>
<dbReference type="PANTHER" id="PTHR45702">
    <property type="entry name" value="ADAM10/ADAM17 METALLOPEPTIDASE FAMILY MEMBER"/>
    <property type="match status" value="1"/>
</dbReference>
<feature type="binding site" evidence="1">
    <location>
        <position position="410"/>
    </location>
    <ligand>
        <name>Zn(2+)</name>
        <dbReference type="ChEBI" id="CHEBI:29105"/>
        <note>catalytic</note>
    </ligand>
</feature>
<evidence type="ECO:0000313" key="8">
    <source>
        <dbReference type="Proteomes" id="UP000664132"/>
    </source>
</evidence>
<dbReference type="GO" id="GO:0005886">
    <property type="term" value="C:plasma membrane"/>
    <property type="evidence" value="ECO:0007669"/>
    <property type="project" value="TreeGrafter"/>
</dbReference>
<protein>
    <submittedName>
        <fullName evidence="7">Uncharacterized protein</fullName>
    </submittedName>
</protein>
<dbReference type="PANTHER" id="PTHR45702:SF2">
    <property type="entry name" value="KUZBANIAN, ISOFORM A"/>
    <property type="match status" value="1"/>
</dbReference>
<evidence type="ECO:0000256" key="2">
    <source>
        <dbReference type="SAM" id="MobiDB-lite"/>
    </source>
</evidence>
<dbReference type="InterPro" id="IPR036436">
    <property type="entry name" value="Disintegrin_dom_sf"/>
</dbReference>
<keyword evidence="1" id="KW-0862">Zinc</keyword>
<evidence type="ECO:0000256" key="3">
    <source>
        <dbReference type="SAM" id="Phobius"/>
    </source>
</evidence>
<dbReference type="GO" id="GO:0004222">
    <property type="term" value="F:metalloendopeptidase activity"/>
    <property type="evidence" value="ECO:0007669"/>
    <property type="project" value="InterPro"/>
</dbReference>
<dbReference type="Proteomes" id="UP000664132">
    <property type="component" value="Unassembled WGS sequence"/>
</dbReference>
<dbReference type="EMBL" id="JAFJYH010000192">
    <property type="protein sequence ID" value="KAG4416260.1"/>
    <property type="molecule type" value="Genomic_DNA"/>
</dbReference>
<dbReference type="SUPFAM" id="SSF55486">
    <property type="entry name" value="Metalloproteases ('zincins'), catalytic domain"/>
    <property type="match status" value="1"/>
</dbReference>
<dbReference type="CDD" id="cd04271">
    <property type="entry name" value="ZnMc_ADAM_fungal"/>
    <property type="match status" value="1"/>
</dbReference>
<feature type="binding site" evidence="1">
    <location>
        <position position="420"/>
    </location>
    <ligand>
        <name>Zn(2+)</name>
        <dbReference type="ChEBI" id="CHEBI:29105"/>
        <note>catalytic</note>
    </ligand>
</feature>
<keyword evidence="3" id="KW-1133">Transmembrane helix</keyword>
<feature type="binding site" evidence="1">
    <location>
        <position position="414"/>
    </location>
    <ligand>
        <name>Zn(2+)</name>
        <dbReference type="ChEBI" id="CHEBI:29105"/>
        <note>catalytic</note>
    </ligand>
</feature>
<dbReference type="Gene3D" id="3.40.390.10">
    <property type="entry name" value="Collagenase (Catalytic Domain)"/>
    <property type="match status" value="1"/>
</dbReference>
<evidence type="ECO:0000256" key="1">
    <source>
        <dbReference type="PROSITE-ProRule" id="PRU00276"/>
    </source>
</evidence>
<comment type="caution">
    <text evidence="7">The sequence shown here is derived from an EMBL/GenBank/DDBJ whole genome shotgun (WGS) entry which is preliminary data.</text>
</comment>
<dbReference type="InterPro" id="IPR024079">
    <property type="entry name" value="MetalloPept_cat_dom_sf"/>
</dbReference>
<sequence>MRVLRLFNFAAVASVVLYLGVDARSEARDRISHVYAVENPIINTRNQQVEHDSSFDLIFSLQNEAPRVKLSLEPNHNILGGKAYVEYLDGEGKVRHAEPIDRSAHRVFKGKAWIESVTGAWLEGGWARVYVKRDGASPLVEGAFSIFGNQHHIQLQSSYMQTKRDTDFHFNEGLEERMVVYRDSDMASVQKRDGDEERCQSDQLAFNVGPENPLSARAGMSWNSASLGSIANRQLIPGGNSGYGDLRNSIGSTDGCPTSGRVALVGIATDCSYTASFASAEAVRENIISMVNTASDVYERTFNITIGLQNLTISDAQCPASAAESAPWNVACTEADDIEVKLEQFSEWRGQRNDDNAYWTLMSTCRSGGTVGIAWLGQLCVSNLRGSGQQSVTGSNVVVRTPGEWQVFAHESGHTFGAVHDCDASFCAAGASSQCCPFSQSGCDASGQFLMNPTSSRSMTEFSPCTIGNICSMMGSNVVRSRCLVDNVDVPTINGAQCGNGIVETGEQCDCGSAEECGDNPCCDPGTCQFRGNAQQVQSVEQAEVHVIFKKSVQDHQDLVLPMHMSRTGKPAGLCTSRDLQCQQVVIQGTSGNYTNSCDDDSCRLRCSQSTNSQFCSQLNRNLLDGTPCNGGFCDSGRCSSGSSSGGGGGDSVSSWVDRNRNLVIGLSAGLGSLVLIILVCCICSCCRKRNRRKAAPPIPPQRPMMGQQWGGPPPPAYPSPAYTTFMNRSNPPLVRYA</sequence>
<feature type="signal peptide" evidence="4">
    <location>
        <begin position="1"/>
        <end position="23"/>
    </location>
</feature>
<feature type="active site" evidence="1">
    <location>
        <position position="411"/>
    </location>
</feature>
<name>A0A8H7W3X4_9HELO</name>
<dbReference type="AlphaFoldDB" id="A0A8H7W3X4"/>
<accession>A0A8H7W3X4</accession>
<evidence type="ECO:0000259" key="6">
    <source>
        <dbReference type="PROSITE" id="PS50215"/>
    </source>
</evidence>
<organism evidence="7 8">
    <name type="scientific">Cadophora malorum</name>
    <dbReference type="NCBI Taxonomy" id="108018"/>
    <lineage>
        <taxon>Eukaryota</taxon>
        <taxon>Fungi</taxon>
        <taxon>Dikarya</taxon>
        <taxon>Ascomycota</taxon>
        <taxon>Pezizomycotina</taxon>
        <taxon>Leotiomycetes</taxon>
        <taxon>Helotiales</taxon>
        <taxon>Ploettnerulaceae</taxon>
        <taxon>Cadophora</taxon>
    </lineage>
</organism>
<dbReference type="Gene3D" id="4.10.70.10">
    <property type="entry name" value="Disintegrin domain"/>
    <property type="match status" value="1"/>
</dbReference>
<feature type="domain" description="Disintegrin" evidence="5">
    <location>
        <begin position="495"/>
        <end position="535"/>
    </location>
</feature>
<dbReference type="InterPro" id="IPR034028">
    <property type="entry name" value="ZnMc_ADAM_fungal"/>
</dbReference>
<dbReference type="OrthoDB" id="5951731at2759"/>
<gene>
    <name evidence="7" type="ORF">IFR04_010606</name>
</gene>
<dbReference type="SMART" id="SM00050">
    <property type="entry name" value="DISIN"/>
    <property type="match status" value="1"/>
</dbReference>
<dbReference type="GO" id="GO:0046872">
    <property type="term" value="F:metal ion binding"/>
    <property type="evidence" value="ECO:0007669"/>
    <property type="project" value="UniProtKB-KW"/>
</dbReference>
<keyword evidence="4" id="KW-0732">Signal</keyword>
<proteinExistence type="predicted"/>
<keyword evidence="8" id="KW-1185">Reference proteome</keyword>
<evidence type="ECO:0000259" key="5">
    <source>
        <dbReference type="PROSITE" id="PS50214"/>
    </source>
</evidence>
<comment type="caution">
    <text evidence="1">Lacks conserved residue(s) required for the propagation of feature annotation.</text>
</comment>